<dbReference type="PANTHER" id="PTHR43420">
    <property type="entry name" value="ACETYLTRANSFERASE"/>
    <property type="match status" value="1"/>
</dbReference>
<dbReference type="EMBL" id="BNJJ01000020">
    <property type="protein sequence ID" value="GHO87947.1"/>
    <property type="molecule type" value="Genomic_DNA"/>
</dbReference>
<comment type="caution">
    <text evidence="4">The sequence shown here is derived from an EMBL/GenBank/DDBJ whole genome shotgun (WGS) entry which is preliminary data.</text>
</comment>
<organism evidence="4 5">
    <name type="scientific">Dictyobacter formicarum</name>
    <dbReference type="NCBI Taxonomy" id="2778368"/>
    <lineage>
        <taxon>Bacteria</taxon>
        <taxon>Bacillati</taxon>
        <taxon>Chloroflexota</taxon>
        <taxon>Ktedonobacteria</taxon>
        <taxon>Ktedonobacterales</taxon>
        <taxon>Dictyobacteraceae</taxon>
        <taxon>Dictyobacter</taxon>
    </lineage>
</organism>
<evidence type="ECO:0000256" key="1">
    <source>
        <dbReference type="ARBA" id="ARBA00022679"/>
    </source>
</evidence>
<name>A0ABQ3VNX3_9CHLR</name>
<feature type="domain" description="N-acetyltransferase" evidence="3">
    <location>
        <begin position="157"/>
        <end position="298"/>
    </location>
</feature>
<dbReference type="Gene3D" id="3.40.630.30">
    <property type="match status" value="1"/>
</dbReference>
<protein>
    <submittedName>
        <fullName evidence="4">GNAT family N-acetyltransferase</fullName>
    </submittedName>
</protein>
<reference evidence="4 5" key="1">
    <citation type="journal article" date="2021" name="Int. J. Syst. Evol. Microbiol.">
        <title>Reticulibacter mediterranei gen. nov., sp. nov., within the new family Reticulibacteraceae fam. nov., and Ktedonospora formicarum gen. nov., sp. nov., Ktedonobacter robiniae sp. nov., Dictyobacter formicarum sp. nov. and Dictyobacter arantiisoli sp. nov., belonging to the class Ktedonobacteria.</title>
        <authorList>
            <person name="Yabe S."/>
            <person name="Zheng Y."/>
            <person name="Wang C.M."/>
            <person name="Sakai Y."/>
            <person name="Abe K."/>
            <person name="Yokota A."/>
            <person name="Donadio S."/>
            <person name="Cavaletti L."/>
            <person name="Monciardini P."/>
        </authorList>
    </citation>
    <scope>NUCLEOTIDE SEQUENCE [LARGE SCALE GENOMIC DNA]</scope>
    <source>
        <strain evidence="4 5">SOSP1-9</strain>
    </source>
</reference>
<feature type="domain" description="N-acetyltransferase" evidence="3">
    <location>
        <begin position="10"/>
        <end position="154"/>
    </location>
</feature>
<keyword evidence="2" id="KW-0012">Acyltransferase</keyword>
<accession>A0ABQ3VNX3</accession>
<dbReference type="RefSeq" id="WP_201365474.1">
    <property type="nucleotide sequence ID" value="NZ_BNJJ01000020.1"/>
</dbReference>
<dbReference type="Proteomes" id="UP000635565">
    <property type="component" value="Unassembled WGS sequence"/>
</dbReference>
<evidence type="ECO:0000313" key="5">
    <source>
        <dbReference type="Proteomes" id="UP000635565"/>
    </source>
</evidence>
<proteinExistence type="predicted"/>
<evidence type="ECO:0000259" key="3">
    <source>
        <dbReference type="PROSITE" id="PS51186"/>
    </source>
</evidence>
<evidence type="ECO:0000256" key="2">
    <source>
        <dbReference type="ARBA" id="ARBA00023315"/>
    </source>
</evidence>
<evidence type="ECO:0000313" key="4">
    <source>
        <dbReference type="EMBL" id="GHO87947.1"/>
    </source>
</evidence>
<gene>
    <name evidence="4" type="ORF">KSZ_59530</name>
</gene>
<dbReference type="PROSITE" id="PS51186">
    <property type="entry name" value="GNAT"/>
    <property type="match status" value="2"/>
</dbReference>
<dbReference type="InterPro" id="IPR016181">
    <property type="entry name" value="Acyl_CoA_acyltransferase"/>
</dbReference>
<dbReference type="CDD" id="cd04301">
    <property type="entry name" value="NAT_SF"/>
    <property type="match status" value="2"/>
</dbReference>
<dbReference type="Pfam" id="PF00583">
    <property type="entry name" value="Acetyltransf_1"/>
    <property type="match status" value="2"/>
</dbReference>
<dbReference type="SUPFAM" id="SSF55729">
    <property type="entry name" value="Acyl-CoA N-acyltransferases (Nat)"/>
    <property type="match status" value="2"/>
</dbReference>
<dbReference type="InterPro" id="IPR000182">
    <property type="entry name" value="GNAT_dom"/>
</dbReference>
<keyword evidence="1" id="KW-0808">Transferase</keyword>
<dbReference type="InterPro" id="IPR050680">
    <property type="entry name" value="YpeA/RimI_acetyltransf"/>
</dbReference>
<keyword evidence="5" id="KW-1185">Reference proteome</keyword>
<sequence length="298" mass="33903">MPGEPLQGLIEKRTLSANDIQLLKQLADVCERHESLHMRIEWQMLQQRTGLIVKDFLYYDNGALVGYLAIDDQGAQQNEVVGMVHPEYRRRGIFRQLLTIAVVESRARGLKQLILVCERNSSSGHAFLRALGATLSESEHEMVLTTVLQRKAFDEHLEVHKADASEAEALIKVQSESFGDSEEATRRRVLHCLQNPARPYYLAVFGDEDVGCREPVGSFRLDTVENAVGIYALGVRPDYQGRGYGRQMLEEAIFILHSQDPHRRIVLDVDVENSRALQLYQSCGFTIYTTYDYYVLDL</sequence>